<comment type="caution">
    <text evidence="1">The sequence shown here is derived from an EMBL/GenBank/DDBJ whole genome shotgun (WGS) entry which is preliminary data.</text>
</comment>
<dbReference type="RefSeq" id="WP_123688218.1">
    <property type="nucleotide sequence ID" value="NZ_AP019700.1"/>
</dbReference>
<evidence type="ECO:0000313" key="1">
    <source>
        <dbReference type="EMBL" id="ROQ01459.1"/>
    </source>
</evidence>
<dbReference type="OrthoDB" id="9777645at2"/>
<dbReference type="PANTHER" id="PTHR38605">
    <property type="entry name" value="ATPASE-RELATED"/>
    <property type="match status" value="1"/>
</dbReference>
<protein>
    <recommendedName>
        <fullName evidence="3">YcjX family protein</fullName>
    </recommendedName>
</protein>
<dbReference type="Pfam" id="PF04317">
    <property type="entry name" value="DUF463"/>
    <property type="match status" value="1"/>
</dbReference>
<dbReference type="PIRSF" id="PIRSF019381">
    <property type="entry name" value="YcjX"/>
    <property type="match status" value="1"/>
</dbReference>
<dbReference type="InterPro" id="IPR007413">
    <property type="entry name" value="YcjX-like"/>
</dbReference>
<dbReference type="EMBL" id="RJKX01000011">
    <property type="protein sequence ID" value="ROQ01459.1"/>
    <property type="molecule type" value="Genomic_DNA"/>
</dbReference>
<reference evidence="1 2" key="1">
    <citation type="submission" date="2018-11" db="EMBL/GenBank/DDBJ databases">
        <title>Genomic Encyclopedia of Type Strains, Phase IV (KMG-IV): sequencing the most valuable type-strain genomes for metagenomic binning, comparative biology and taxonomic classification.</title>
        <authorList>
            <person name="Goeker M."/>
        </authorList>
    </citation>
    <scope>NUCLEOTIDE SEQUENCE [LARGE SCALE GENOMIC DNA]</scope>
    <source>
        <strain evidence="1 2">DSM 5900</strain>
    </source>
</reference>
<gene>
    <name evidence="1" type="ORF">EDC65_0638</name>
</gene>
<evidence type="ECO:0008006" key="3">
    <source>
        <dbReference type="Google" id="ProtNLM"/>
    </source>
</evidence>
<keyword evidence="2" id="KW-1185">Reference proteome</keyword>
<organism evidence="1 2">
    <name type="scientific">Stella humosa</name>
    <dbReference type="NCBI Taxonomy" id="94"/>
    <lineage>
        <taxon>Bacteria</taxon>
        <taxon>Pseudomonadati</taxon>
        <taxon>Pseudomonadota</taxon>
        <taxon>Alphaproteobacteria</taxon>
        <taxon>Rhodospirillales</taxon>
        <taxon>Stellaceae</taxon>
        <taxon>Stella</taxon>
    </lineage>
</organism>
<evidence type="ECO:0000313" key="2">
    <source>
        <dbReference type="Proteomes" id="UP000278222"/>
    </source>
</evidence>
<accession>A0A3N1MDV0</accession>
<dbReference type="Proteomes" id="UP000278222">
    <property type="component" value="Unassembled WGS sequence"/>
</dbReference>
<name>A0A3N1MDV0_9PROT</name>
<dbReference type="AlphaFoldDB" id="A0A3N1MDV0"/>
<dbReference type="PANTHER" id="PTHR38605:SF1">
    <property type="entry name" value="ATPASE"/>
    <property type="match status" value="1"/>
</dbReference>
<proteinExistence type="predicted"/>
<sequence length="488" mass="53493">MARAPWIKARDKGDGIKLPAAFRLPRLGWDDARLPSFATALLHGSTLRLAVTGLSRAGKSVFITALVHDLLAFPRLPSRLPLFGALDDLAGRVTGVEVALPAVAEIQPFPFDRNLRAMAADPPRWPDGTRDVAEIAVDIRFRPRGFLHRRDAEATLRVVIVDYPGEWLLDLPMLDRDFAAWSADMLAMARQGPRAAAAADWLAFLATHPPTATHDALVAERAHELYRDYLLACRDLGMAYLQPGRFLQPGDWTDPGLLHFCPLPPGGGPGSLGAVMAGRFEAYKQAARARFFDRHFRRFDRQIVLVDVLQALHAGPAAFGDTTRALTEIAGAFRVGGGLLARLFGSRIGRVLYAATKADHVPAMQREHLRQLLANVLRAPILDADTRGADTAAMAIASVRCTVEDEAVLDGRPTPVVRGVPLTGFRQVKFFAGTIPIKPPPPDDRFWSRPFFAMPRFQPPRLDPDVNAGIGHVGLDEALDFLLADRLR</sequence>